<dbReference type="EMBL" id="OZ026884">
    <property type="protein sequence ID" value="CAL1240449.1"/>
    <property type="molecule type" value="Genomic_DNA"/>
</dbReference>
<proteinExistence type="predicted"/>
<keyword evidence="3" id="KW-1185">Reference proteome</keyword>
<dbReference type="RefSeq" id="WP_348757045.1">
    <property type="nucleotide sequence ID" value="NZ_OZ026884.1"/>
</dbReference>
<organism evidence="2 3">
    <name type="scientific">Candidatus Methylocalor cossyra</name>
    <dbReference type="NCBI Taxonomy" id="3108543"/>
    <lineage>
        <taxon>Bacteria</taxon>
        <taxon>Pseudomonadati</taxon>
        <taxon>Pseudomonadota</taxon>
        <taxon>Gammaproteobacteria</taxon>
        <taxon>Methylococcales</taxon>
        <taxon>Methylococcaceae</taxon>
        <taxon>Candidatus Methylocalor</taxon>
    </lineage>
</organism>
<protein>
    <recommendedName>
        <fullName evidence="4">Secreted protein</fullName>
    </recommendedName>
</protein>
<sequence>MNRQHFPRRFRWVWAAAALAAVSAAAAPRHAAPKAPAPEPARKTNDFPTQARVEYVMQCMAEHGGQNLDTMYHCVCAVDKIAARLSYQEYSEALTFTYMFDTPGEKGGEFRDPPKSKQLRDKLKAAKQEAEVCFPAIPGKQAEKKE</sequence>
<reference evidence="2 3" key="1">
    <citation type="submission" date="2024-04" db="EMBL/GenBank/DDBJ databases">
        <authorList>
            <person name="Cremers G."/>
        </authorList>
    </citation>
    <scope>NUCLEOTIDE SEQUENCE [LARGE SCALE GENOMIC DNA]</scope>
    <source>
        <strain evidence="2">MeCH1-AG</strain>
    </source>
</reference>
<evidence type="ECO:0008006" key="4">
    <source>
        <dbReference type="Google" id="ProtNLM"/>
    </source>
</evidence>
<evidence type="ECO:0000256" key="1">
    <source>
        <dbReference type="SAM" id="SignalP"/>
    </source>
</evidence>
<accession>A0ABM9NIJ6</accession>
<dbReference type="PROSITE" id="PS51318">
    <property type="entry name" value="TAT"/>
    <property type="match status" value="1"/>
</dbReference>
<feature type="signal peptide" evidence="1">
    <location>
        <begin position="1"/>
        <end position="31"/>
    </location>
</feature>
<name>A0ABM9NIJ6_9GAMM</name>
<dbReference type="Proteomes" id="UP001497493">
    <property type="component" value="Chromosome"/>
</dbReference>
<gene>
    <name evidence="2" type="ORF">MECH1_V1_1673</name>
</gene>
<evidence type="ECO:0000313" key="2">
    <source>
        <dbReference type="EMBL" id="CAL1240449.1"/>
    </source>
</evidence>
<dbReference type="InterPro" id="IPR006311">
    <property type="entry name" value="TAT_signal"/>
</dbReference>
<evidence type="ECO:0000313" key="3">
    <source>
        <dbReference type="Proteomes" id="UP001497493"/>
    </source>
</evidence>
<keyword evidence="1" id="KW-0732">Signal</keyword>
<feature type="chain" id="PRO_5046928973" description="Secreted protein" evidence="1">
    <location>
        <begin position="32"/>
        <end position="146"/>
    </location>
</feature>